<dbReference type="SUPFAM" id="SSF47413">
    <property type="entry name" value="lambda repressor-like DNA-binding domains"/>
    <property type="match status" value="1"/>
</dbReference>
<feature type="domain" description="HTH cro/C1-type" evidence="4">
    <location>
        <begin position="12"/>
        <end position="66"/>
    </location>
</feature>
<dbReference type="InterPro" id="IPR050807">
    <property type="entry name" value="TransReg_Diox_bact_type"/>
</dbReference>
<comment type="caution">
    <text evidence="5">The sequence shown here is derived from an EMBL/GenBank/DDBJ whole genome shotgun (WGS) entry which is preliminary data.</text>
</comment>
<dbReference type="SMART" id="SM00530">
    <property type="entry name" value="HTH_XRE"/>
    <property type="match status" value="1"/>
</dbReference>
<keyword evidence="6" id="KW-1185">Reference proteome</keyword>
<dbReference type="CDD" id="cd00093">
    <property type="entry name" value="HTH_XRE"/>
    <property type="match status" value="1"/>
</dbReference>
<gene>
    <name evidence="5" type="ORF">J2Z32_001055</name>
</gene>
<name>A0ABS4FQ22_9BACL</name>
<organism evidence="5 6">
    <name type="scientific">Paenibacillus turicensis</name>
    <dbReference type="NCBI Taxonomy" id="160487"/>
    <lineage>
        <taxon>Bacteria</taxon>
        <taxon>Bacillati</taxon>
        <taxon>Bacillota</taxon>
        <taxon>Bacilli</taxon>
        <taxon>Bacillales</taxon>
        <taxon>Paenibacillaceae</taxon>
        <taxon>Paenibacillus</taxon>
    </lineage>
</organism>
<keyword evidence="3" id="KW-0804">Transcription</keyword>
<dbReference type="InterPro" id="IPR001387">
    <property type="entry name" value="Cro/C1-type_HTH"/>
</dbReference>
<evidence type="ECO:0000313" key="5">
    <source>
        <dbReference type="EMBL" id="MBP1904438.1"/>
    </source>
</evidence>
<accession>A0ABS4FQ22</accession>
<keyword evidence="1" id="KW-0805">Transcription regulation</keyword>
<dbReference type="PANTHER" id="PTHR46797">
    <property type="entry name" value="HTH-TYPE TRANSCRIPTIONAL REGULATOR"/>
    <property type="match status" value="1"/>
</dbReference>
<dbReference type="RefSeq" id="WP_210088104.1">
    <property type="nucleotide sequence ID" value="NZ_JAGGKG010000003.1"/>
</dbReference>
<evidence type="ECO:0000256" key="2">
    <source>
        <dbReference type="ARBA" id="ARBA00023125"/>
    </source>
</evidence>
<evidence type="ECO:0000256" key="1">
    <source>
        <dbReference type="ARBA" id="ARBA00023015"/>
    </source>
</evidence>
<evidence type="ECO:0000259" key="4">
    <source>
        <dbReference type="PROSITE" id="PS50943"/>
    </source>
</evidence>
<dbReference type="EMBL" id="JAGGKG010000003">
    <property type="protein sequence ID" value="MBP1904438.1"/>
    <property type="molecule type" value="Genomic_DNA"/>
</dbReference>
<dbReference type="Pfam" id="PF01381">
    <property type="entry name" value="HTH_3"/>
    <property type="match status" value="1"/>
</dbReference>
<dbReference type="Gene3D" id="1.10.260.40">
    <property type="entry name" value="lambda repressor-like DNA-binding domains"/>
    <property type="match status" value="1"/>
</dbReference>
<sequence length="97" mass="11069">MNSSIENIGENIRILRIKNNLSQEQLALNAGVNTSYIGQIERGEKNPTIKTLEKISFTLNIELIDLLHPSYPQKEGIQSLCNYTDSNLTPEKIKQYY</sequence>
<dbReference type="PROSITE" id="PS50943">
    <property type="entry name" value="HTH_CROC1"/>
    <property type="match status" value="1"/>
</dbReference>
<protein>
    <submittedName>
        <fullName evidence="5">Transcriptional regulator with XRE-family HTH domain</fullName>
    </submittedName>
</protein>
<proteinExistence type="predicted"/>
<dbReference type="PANTHER" id="PTHR46797:SF23">
    <property type="entry name" value="HTH-TYPE TRANSCRIPTIONAL REGULATOR SUTR"/>
    <property type="match status" value="1"/>
</dbReference>
<dbReference type="Proteomes" id="UP001519272">
    <property type="component" value="Unassembled WGS sequence"/>
</dbReference>
<keyword evidence="2" id="KW-0238">DNA-binding</keyword>
<reference evidence="5 6" key="1">
    <citation type="submission" date="2021-03" db="EMBL/GenBank/DDBJ databases">
        <title>Genomic Encyclopedia of Type Strains, Phase IV (KMG-IV): sequencing the most valuable type-strain genomes for metagenomic binning, comparative biology and taxonomic classification.</title>
        <authorList>
            <person name="Goeker M."/>
        </authorList>
    </citation>
    <scope>NUCLEOTIDE SEQUENCE [LARGE SCALE GENOMIC DNA]</scope>
    <source>
        <strain evidence="5 6">DSM 14349</strain>
    </source>
</reference>
<evidence type="ECO:0000256" key="3">
    <source>
        <dbReference type="ARBA" id="ARBA00023163"/>
    </source>
</evidence>
<dbReference type="InterPro" id="IPR010982">
    <property type="entry name" value="Lambda_DNA-bd_dom_sf"/>
</dbReference>
<evidence type="ECO:0000313" key="6">
    <source>
        <dbReference type="Proteomes" id="UP001519272"/>
    </source>
</evidence>